<protein>
    <submittedName>
        <fullName evidence="1">Uncharacterized protein</fullName>
    </submittedName>
</protein>
<dbReference type="Proteomes" id="UP000071927">
    <property type="component" value="Unassembled WGS sequence"/>
</dbReference>
<gene>
    <name evidence="1" type="ORF">SGADD03_00240</name>
</gene>
<comment type="caution">
    <text evidence="1">The sequence shown here is derived from an EMBL/GenBank/DDBJ whole genome shotgun (WGS) entry which is preliminary data.</text>
</comment>
<organism evidence="1 2">
    <name type="scientific">Streptococcus gallolyticus</name>
    <dbReference type="NCBI Taxonomy" id="315405"/>
    <lineage>
        <taxon>Bacteria</taxon>
        <taxon>Bacillati</taxon>
        <taxon>Bacillota</taxon>
        <taxon>Bacilli</taxon>
        <taxon>Lactobacillales</taxon>
        <taxon>Streptococcaceae</taxon>
        <taxon>Streptococcus</taxon>
    </lineage>
</organism>
<dbReference type="EMBL" id="LQXV01000087">
    <property type="protein sequence ID" value="KXU10281.1"/>
    <property type="molecule type" value="Genomic_DNA"/>
</dbReference>
<accession>A0A139R6A3</accession>
<evidence type="ECO:0000313" key="1">
    <source>
        <dbReference type="EMBL" id="KXU10281.1"/>
    </source>
</evidence>
<sequence length="43" mass="5011">MAIFRFGFLFSELTLTVTARFLIIPYDKAIKRKRSCYGYANTS</sequence>
<reference evidence="1 2" key="1">
    <citation type="submission" date="2016-01" db="EMBL/GenBank/DDBJ databases">
        <title>Highly variable Streptococcus oralis are common among viridans streptococci isolated from primates.</title>
        <authorList>
            <person name="Denapaite D."/>
            <person name="Rieger M."/>
            <person name="Koendgen S."/>
            <person name="Brueckner R."/>
            <person name="Ochigava I."/>
            <person name="Kappeler P."/>
            <person name="Maetz-Rensing K."/>
            <person name="Leendertz F."/>
            <person name="Hakenbeck R."/>
        </authorList>
    </citation>
    <scope>NUCLEOTIDE SEQUENCE [LARGE SCALE GENOMIC DNA]</scope>
    <source>
        <strain evidence="1 2">DD03</strain>
    </source>
</reference>
<proteinExistence type="predicted"/>
<evidence type="ECO:0000313" key="2">
    <source>
        <dbReference type="Proteomes" id="UP000071927"/>
    </source>
</evidence>
<name>A0A139R6A3_9STRE</name>
<dbReference type="PATRIC" id="fig|315405.12.peg.318"/>
<dbReference type="AlphaFoldDB" id="A0A139R6A3"/>